<evidence type="ECO:0000256" key="1">
    <source>
        <dbReference type="SAM" id="MobiDB-lite"/>
    </source>
</evidence>
<dbReference type="Proteomes" id="UP000182888">
    <property type="component" value="Unassembled WGS sequence"/>
</dbReference>
<organism evidence="3 4">
    <name type="scientific">Mesorhizobium plurifarium</name>
    <dbReference type="NCBI Taxonomy" id="69974"/>
    <lineage>
        <taxon>Bacteria</taxon>
        <taxon>Pseudomonadati</taxon>
        <taxon>Pseudomonadota</taxon>
        <taxon>Alphaproteobacteria</taxon>
        <taxon>Hyphomicrobiales</taxon>
        <taxon>Phyllobacteriaceae</taxon>
        <taxon>Mesorhizobium</taxon>
    </lineage>
</organism>
<evidence type="ECO:0000313" key="3">
    <source>
        <dbReference type="EMBL" id="CDX56861.1"/>
    </source>
</evidence>
<evidence type="ECO:0000256" key="2">
    <source>
        <dbReference type="SAM" id="Phobius"/>
    </source>
</evidence>
<feature type="region of interest" description="Disordered" evidence="1">
    <location>
        <begin position="77"/>
        <end position="96"/>
    </location>
</feature>
<accession>A0A0K2VYG7</accession>
<keyword evidence="2" id="KW-1133">Transmembrane helix</keyword>
<evidence type="ECO:0008006" key="5">
    <source>
        <dbReference type="Google" id="ProtNLM"/>
    </source>
</evidence>
<keyword evidence="2" id="KW-0472">Membrane</keyword>
<sequence length="96" mass="10430">MELLAMQPGKIIANLFATLLFAGLVGGVFLLFGRPLWPQRQAQMVILLPIDTIATGSVRKACAEPCLPARFDLKLAPVRPPDEGRRGNQPVTHAVE</sequence>
<proteinExistence type="predicted"/>
<dbReference type="AlphaFoldDB" id="A0A0K2VYG7"/>
<reference evidence="4" key="1">
    <citation type="submission" date="2014-08" db="EMBL/GenBank/DDBJ databases">
        <authorList>
            <person name="Edwards T."/>
        </authorList>
    </citation>
    <scope>NUCLEOTIDE SEQUENCE [LARGE SCALE GENOMIC DNA]</scope>
</reference>
<name>A0A0K2VYG7_MESPL</name>
<gene>
    <name evidence="3" type="ORF">MPL1032_20753</name>
</gene>
<feature type="transmembrane region" description="Helical" evidence="2">
    <location>
        <begin position="12"/>
        <end position="32"/>
    </location>
</feature>
<dbReference type="EMBL" id="CCND01000012">
    <property type="protein sequence ID" value="CDX56861.1"/>
    <property type="molecule type" value="Genomic_DNA"/>
</dbReference>
<evidence type="ECO:0000313" key="4">
    <source>
        <dbReference type="Proteomes" id="UP000182888"/>
    </source>
</evidence>
<keyword evidence="2" id="KW-0812">Transmembrane</keyword>
<protein>
    <recommendedName>
        <fullName evidence="5">Polymerase</fullName>
    </recommendedName>
</protein>